<evidence type="ECO:0000313" key="2">
    <source>
        <dbReference type="Proteomes" id="UP000094236"/>
    </source>
</evidence>
<dbReference type="STRING" id="669874.A0A1E4TZI5"/>
<dbReference type="PANTHER" id="PTHR37325">
    <property type="entry name" value="OXIDOREDUCTASE 21 KDA SUBUNIT, PUTATIVE (AFU_ORTHOLOGUE AFUA_4G05910)-RELATED"/>
    <property type="match status" value="1"/>
</dbReference>
<dbReference type="InterPro" id="IPR016813">
    <property type="entry name" value="NADH_Ub_cplx-1_21kDa"/>
</dbReference>
<reference evidence="2" key="1">
    <citation type="submission" date="2016-05" db="EMBL/GenBank/DDBJ databases">
        <title>Comparative genomics of biotechnologically important yeasts.</title>
        <authorList>
            <consortium name="DOE Joint Genome Institute"/>
            <person name="Riley R."/>
            <person name="Haridas S."/>
            <person name="Wolfe K.H."/>
            <person name="Lopes M.R."/>
            <person name="Hittinger C.T."/>
            <person name="Goker M."/>
            <person name="Salamov A."/>
            <person name="Wisecaver J."/>
            <person name="Long T.M."/>
            <person name="Aerts A.L."/>
            <person name="Barry K."/>
            <person name="Choi C."/>
            <person name="Clum A."/>
            <person name="Coughlan A.Y."/>
            <person name="Deshpande S."/>
            <person name="Douglass A.P."/>
            <person name="Hanson S.J."/>
            <person name="Klenk H.-P."/>
            <person name="Labutti K."/>
            <person name="Lapidus A."/>
            <person name="Lindquist E."/>
            <person name="Lipzen A."/>
            <person name="Meier-Kolthoff J.P."/>
            <person name="Ohm R.A."/>
            <person name="Otillar R.P."/>
            <person name="Pangilinan J."/>
            <person name="Peng Y."/>
            <person name="Rokas A."/>
            <person name="Rosa C.A."/>
            <person name="Scheuner C."/>
            <person name="Sibirny A.A."/>
            <person name="Slot J.C."/>
            <person name="Stielow J.B."/>
            <person name="Sun H."/>
            <person name="Kurtzman C.P."/>
            <person name="Blackwell M."/>
            <person name="Grigoriev I.V."/>
            <person name="Jeffries T.W."/>
        </authorList>
    </citation>
    <scope>NUCLEOTIDE SEQUENCE [LARGE SCALE GENOMIC DNA]</scope>
    <source>
        <strain evidence="2">NRRL Y-2460</strain>
    </source>
</reference>
<organism evidence="1 2">
    <name type="scientific">Pachysolen tannophilus NRRL Y-2460</name>
    <dbReference type="NCBI Taxonomy" id="669874"/>
    <lineage>
        <taxon>Eukaryota</taxon>
        <taxon>Fungi</taxon>
        <taxon>Dikarya</taxon>
        <taxon>Ascomycota</taxon>
        <taxon>Saccharomycotina</taxon>
        <taxon>Pichiomycetes</taxon>
        <taxon>Pachysolenaceae</taxon>
        <taxon>Pachysolen</taxon>
    </lineage>
</organism>
<protein>
    <submittedName>
        <fullName evidence="1">Uncharacterized protein</fullName>
    </submittedName>
</protein>
<gene>
    <name evidence="1" type="ORF">PACTADRAFT_74710</name>
</gene>
<name>A0A1E4TZI5_PACTA</name>
<accession>A0A1E4TZI5</accession>
<dbReference type="EMBL" id="KV454012">
    <property type="protein sequence ID" value="ODV97149.1"/>
    <property type="molecule type" value="Genomic_DNA"/>
</dbReference>
<sequence>MSGGPVAVFKKYTTGSVGIWEKIRQILTLVPNRSSGNPLVKYFRVPSPTDTEIKANYKDPITIPSGDIAKNNYFDRDFRRSFPKTSKIDQVKLGGLLTLGSLANPRISIGNKGIKELELYEKDKALLNTTLVKVSGNDKIINGEILGPQGEPVVAPNLNKFKWKILSENEHGMYDETYPVRIFTEAKN</sequence>
<dbReference type="OrthoDB" id="2093493at2759"/>
<keyword evidence="2" id="KW-1185">Reference proteome</keyword>
<evidence type="ECO:0000313" key="1">
    <source>
        <dbReference type="EMBL" id="ODV97149.1"/>
    </source>
</evidence>
<dbReference type="PANTHER" id="PTHR37325:SF1">
    <property type="entry name" value="OXIDOREDUCTASE 21 KDA SUBUNIT, PUTATIVE (AFU_ORTHOLOGUE AFUA_4G05910)-RELATED"/>
    <property type="match status" value="1"/>
</dbReference>
<dbReference type="Proteomes" id="UP000094236">
    <property type="component" value="Unassembled WGS sequence"/>
</dbReference>
<dbReference type="CDD" id="cd22849">
    <property type="entry name" value="NuzM"/>
    <property type="match status" value="1"/>
</dbReference>
<dbReference type="PIRSF" id="PIRSF022976">
    <property type="entry name" value="NADH_Oxi_21kDa"/>
    <property type="match status" value="1"/>
</dbReference>
<proteinExistence type="predicted"/>
<dbReference type="AlphaFoldDB" id="A0A1E4TZI5"/>